<accession>A0A061REE1</accession>
<dbReference type="EMBL" id="GBEZ01015854">
    <property type="protein sequence ID" value="JAC70343.1"/>
    <property type="molecule type" value="Transcribed_RNA"/>
</dbReference>
<gene>
    <name evidence="2" type="ORF">TSPGSL018_4353</name>
</gene>
<evidence type="ECO:0000313" key="2">
    <source>
        <dbReference type="EMBL" id="JAC70343.1"/>
    </source>
</evidence>
<dbReference type="AlphaFoldDB" id="A0A061REE1"/>
<sequence>CFSWGTRSRPHEFTARRGGCRGRGDRIPVLPFCLFGVCVCVETGGKGATGDRDRSTIASPPSFPSVDVGDQL</sequence>
<proteinExistence type="predicted"/>
<feature type="non-terminal residue" evidence="2">
    <location>
        <position position="1"/>
    </location>
</feature>
<protein>
    <submittedName>
        <fullName evidence="2">Uncharacterized protein</fullName>
    </submittedName>
</protein>
<organism evidence="2">
    <name type="scientific">Tetraselmis sp. GSL018</name>
    <dbReference type="NCBI Taxonomy" id="582737"/>
    <lineage>
        <taxon>Eukaryota</taxon>
        <taxon>Viridiplantae</taxon>
        <taxon>Chlorophyta</taxon>
        <taxon>core chlorophytes</taxon>
        <taxon>Chlorodendrophyceae</taxon>
        <taxon>Chlorodendrales</taxon>
        <taxon>Chlorodendraceae</taxon>
        <taxon>Tetraselmis</taxon>
    </lineage>
</organism>
<name>A0A061REE1_9CHLO</name>
<feature type="non-terminal residue" evidence="2">
    <location>
        <position position="72"/>
    </location>
</feature>
<evidence type="ECO:0000256" key="1">
    <source>
        <dbReference type="SAM" id="MobiDB-lite"/>
    </source>
</evidence>
<feature type="region of interest" description="Disordered" evidence="1">
    <location>
        <begin position="44"/>
        <end position="72"/>
    </location>
</feature>
<reference evidence="2" key="1">
    <citation type="submission" date="2014-05" db="EMBL/GenBank/DDBJ databases">
        <title>The transcriptome of the halophilic microalga Tetraselmis sp. GSL018 isolated from the Great Salt Lake, Utah.</title>
        <authorList>
            <person name="Jinkerson R.E."/>
            <person name="D'Adamo S."/>
            <person name="Posewitz M.C."/>
        </authorList>
    </citation>
    <scope>NUCLEOTIDE SEQUENCE</scope>
    <source>
        <strain evidence="2">GSL018</strain>
    </source>
</reference>